<accession>A0A370TEP4</accession>
<keyword evidence="3" id="KW-1185">Reference proteome</keyword>
<evidence type="ECO:0000313" key="3">
    <source>
        <dbReference type="Proteomes" id="UP000254866"/>
    </source>
</evidence>
<sequence length="124" mass="13614">MWSHEDITSVALTAANLLPVIPALVDLWALVWPEGRVAERRRHPRPAALDMPGWPHQDIASVALAAANLLPLLTTFLDVWAFVWPEPDIMSVVLPLWTIGPSCGLRAESPNVATAARPTSLLRR</sequence>
<feature type="transmembrane region" description="Helical" evidence="1">
    <location>
        <begin position="12"/>
        <end position="32"/>
    </location>
</feature>
<keyword evidence="1" id="KW-0472">Membrane</keyword>
<evidence type="ECO:0000256" key="1">
    <source>
        <dbReference type="SAM" id="Phobius"/>
    </source>
</evidence>
<keyword evidence="1" id="KW-1133">Transmembrane helix</keyword>
<protein>
    <submittedName>
        <fullName evidence="2">Uncharacterized protein</fullName>
    </submittedName>
</protein>
<dbReference type="AlphaFoldDB" id="A0A370TEP4"/>
<reference evidence="2 3" key="1">
    <citation type="journal article" date="2018" name="IMA Fungus">
        <title>IMA Genome-F 9: Draft genome sequence of Annulohypoxylon stygium, Aspergillus mulundensis, Berkeleyomyces basicola (syn. Thielaviopsis basicola), Ceratocystis smalleyi, two Cercospora beticola strains, Coleophoma cylindrospora, Fusarium fracticaudum, Phialophora cf. hyalina, and Morchella septimelata.</title>
        <authorList>
            <person name="Wingfield B.D."/>
            <person name="Bills G.F."/>
            <person name="Dong Y."/>
            <person name="Huang W."/>
            <person name="Nel W.J."/>
            <person name="Swalarsk-Parry B.S."/>
            <person name="Vaghefi N."/>
            <person name="Wilken P.M."/>
            <person name="An Z."/>
            <person name="de Beer Z.W."/>
            <person name="De Vos L."/>
            <person name="Chen L."/>
            <person name="Duong T.A."/>
            <person name="Gao Y."/>
            <person name="Hammerbacher A."/>
            <person name="Kikkert J.R."/>
            <person name="Li Y."/>
            <person name="Li H."/>
            <person name="Li K."/>
            <person name="Li Q."/>
            <person name="Liu X."/>
            <person name="Ma X."/>
            <person name="Naidoo K."/>
            <person name="Pethybridge S.J."/>
            <person name="Sun J."/>
            <person name="Steenkamp E.T."/>
            <person name="van der Nest M.A."/>
            <person name="van Wyk S."/>
            <person name="Wingfield M.J."/>
            <person name="Xiong C."/>
            <person name="Yue Q."/>
            <person name="Zhang X."/>
        </authorList>
    </citation>
    <scope>NUCLEOTIDE SEQUENCE [LARGE SCALE GENOMIC DNA]</scope>
    <source>
        <strain evidence="2 3">BP 5553</strain>
    </source>
</reference>
<dbReference type="GeneID" id="43601441"/>
<comment type="caution">
    <text evidence="2">The sequence shown here is derived from an EMBL/GenBank/DDBJ whole genome shotgun (WGS) entry which is preliminary data.</text>
</comment>
<evidence type="ECO:0000313" key="2">
    <source>
        <dbReference type="EMBL" id="RDL33153.1"/>
    </source>
</evidence>
<gene>
    <name evidence="2" type="ORF">BP5553_08592</name>
</gene>
<proteinExistence type="predicted"/>
<organism evidence="2 3">
    <name type="scientific">Venustampulla echinocandica</name>
    <dbReference type="NCBI Taxonomy" id="2656787"/>
    <lineage>
        <taxon>Eukaryota</taxon>
        <taxon>Fungi</taxon>
        <taxon>Dikarya</taxon>
        <taxon>Ascomycota</taxon>
        <taxon>Pezizomycotina</taxon>
        <taxon>Leotiomycetes</taxon>
        <taxon>Helotiales</taxon>
        <taxon>Pleuroascaceae</taxon>
        <taxon>Venustampulla</taxon>
    </lineage>
</organism>
<dbReference type="EMBL" id="NPIC01000009">
    <property type="protein sequence ID" value="RDL33153.1"/>
    <property type="molecule type" value="Genomic_DNA"/>
</dbReference>
<keyword evidence="1" id="KW-0812">Transmembrane</keyword>
<dbReference type="Proteomes" id="UP000254866">
    <property type="component" value="Unassembled WGS sequence"/>
</dbReference>
<dbReference type="RefSeq" id="XP_031866646.1">
    <property type="nucleotide sequence ID" value="XM_032017215.1"/>
</dbReference>
<name>A0A370TEP4_9HELO</name>